<comment type="similarity">
    <text evidence="1">Belongs to the ABC transporter superfamily.</text>
</comment>
<dbReference type="InterPro" id="IPR003439">
    <property type="entry name" value="ABC_transporter-like_ATP-bd"/>
</dbReference>
<keyword evidence="2" id="KW-0813">Transport</keyword>
<dbReference type="GO" id="GO:0005524">
    <property type="term" value="F:ATP binding"/>
    <property type="evidence" value="ECO:0007669"/>
    <property type="project" value="UniProtKB-KW"/>
</dbReference>
<evidence type="ECO:0000313" key="7">
    <source>
        <dbReference type="EMBL" id="CAA9560681.1"/>
    </source>
</evidence>
<dbReference type="SUPFAM" id="SSF52540">
    <property type="entry name" value="P-loop containing nucleoside triphosphate hydrolases"/>
    <property type="match status" value="1"/>
</dbReference>
<feature type="non-terminal residue" evidence="7">
    <location>
        <position position="246"/>
    </location>
</feature>
<sequence>MSVEPLLAVEGLRAAYERIEVLHGLDLIVHRGEIVAVIGANGAGKSTTLKVISGLLPPRRGRVRFAGRDITGRPAEELVGLGLSHVPERRQLFGTLTVEDNLLLGAYARRDGRAEQRADLARVYDLFPILRERRRQAAGTLSGGQGQMLALGRGLMARPSLLLLDEPSVGLAPLIVREIFAAVATLRAEGTTVLLVEQNARAALRLADRGYVLETGRVVLAGPANALMADPTVQGVYLGQTVAEGG</sequence>
<accession>A0A6J4UVV6</accession>
<dbReference type="PANTHER" id="PTHR43820:SF6">
    <property type="entry name" value="ABC TRANSPORTER ATP-BINDING PROTEIN"/>
    <property type="match status" value="1"/>
</dbReference>
<keyword evidence="4 7" id="KW-0067">ATP-binding</keyword>
<evidence type="ECO:0000256" key="4">
    <source>
        <dbReference type="ARBA" id="ARBA00022840"/>
    </source>
</evidence>
<proteinExistence type="inferred from homology"/>
<feature type="domain" description="ABC transporter" evidence="6">
    <location>
        <begin position="7"/>
        <end position="240"/>
    </location>
</feature>
<name>A0A6J4UVV6_9BACT</name>
<dbReference type="GO" id="GO:0015658">
    <property type="term" value="F:branched-chain amino acid transmembrane transporter activity"/>
    <property type="evidence" value="ECO:0007669"/>
    <property type="project" value="TreeGrafter"/>
</dbReference>
<dbReference type="PANTHER" id="PTHR43820">
    <property type="entry name" value="HIGH-AFFINITY BRANCHED-CHAIN AMINO ACID TRANSPORT ATP-BINDING PROTEIN LIVF"/>
    <property type="match status" value="1"/>
</dbReference>
<dbReference type="Gene3D" id="3.40.50.300">
    <property type="entry name" value="P-loop containing nucleotide triphosphate hydrolases"/>
    <property type="match status" value="1"/>
</dbReference>
<reference evidence="7" key="1">
    <citation type="submission" date="2020-02" db="EMBL/GenBank/DDBJ databases">
        <authorList>
            <person name="Meier V. D."/>
        </authorList>
    </citation>
    <scope>NUCLEOTIDE SEQUENCE</scope>
    <source>
        <strain evidence="7">AVDCRST_MAG88</strain>
    </source>
</reference>
<organism evidence="7">
    <name type="scientific">uncultured Thermomicrobiales bacterium</name>
    <dbReference type="NCBI Taxonomy" id="1645740"/>
    <lineage>
        <taxon>Bacteria</taxon>
        <taxon>Pseudomonadati</taxon>
        <taxon>Thermomicrobiota</taxon>
        <taxon>Thermomicrobia</taxon>
        <taxon>Thermomicrobiales</taxon>
        <taxon>environmental samples</taxon>
    </lineage>
</organism>
<evidence type="ECO:0000259" key="6">
    <source>
        <dbReference type="PROSITE" id="PS50893"/>
    </source>
</evidence>
<dbReference type="AlphaFoldDB" id="A0A6J4UVV6"/>
<dbReference type="InterPro" id="IPR052156">
    <property type="entry name" value="BCAA_Transport_ATP-bd_LivF"/>
</dbReference>
<evidence type="ECO:0000256" key="3">
    <source>
        <dbReference type="ARBA" id="ARBA00022741"/>
    </source>
</evidence>
<evidence type="ECO:0000256" key="1">
    <source>
        <dbReference type="ARBA" id="ARBA00005417"/>
    </source>
</evidence>
<keyword evidence="3" id="KW-0547">Nucleotide-binding</keyword>
<dbReference type="Pfam" id="PF00005">
    <property type="entry name" value="ABC_tran"/>
    <property type="match status" value="1"/>
</dbReference>
<gene>
    <name evidence="7" type="ORF">AVDCRST_MAG88-1480</name>
</gene>
<keyword evidence="5" id="KW-0029">Amino-acid transport</keyword>
<dbReference type="EMBL" id="CADCWM010000458">
    <property type="protein sequence ID" value="CAA9560681.1"/>
    <property type="molecule type" value="Genomic_DNA"/>
</dbReference>
<dbReference type="InterPro" id="IPR003593">
    <property type="entry name" value="AAA+_ATPase"/>
</dbReference>
<protein>
    <submittedName>
        <fullName evidence="7">Branched-chain amino acid transport ATP-binding protein LivF</fullName>
    </submittedName>
</protein>
<dbReference type="PROSITE" id="PS50893">
    <property type="entry name" value="ABC_TRANSPORTER_2"/>
    <property type="match status" value="1"/>
</dbReference>
<dbReference type="GO" id="GO:0016887">
    <property type="term" value="F:ATP hydrolysis activity"/>
    <property type="evidence" value="ECO:0007669"/>
    <property type="project" value="InterPro"/>
</dbReference>
<dbReference type="SMART" id="SM00382">
    <property type="entry name" value="AAA"/>
    <property type="match status" value="1"/>
</dbReference>
<evidence type="ECO:0000256" key="2">
    <source>
        <dbReference type="ARBA" id="ARBA00022448"/>
    </source>
</evidence>
<dbReference type="GO" id="GO:0015807">
    <property type="term" value="P:L-amino acid transport"/>
    <property type="evidence" value="ECO:0007669"/>
    <property type="project" value="TreeGrafter"/>
</dbReference>
<evidence type="ECO:0000256" key="5">
    <source>
        <dbReference type="ARBA" id="ARBA00022970"/>
    </source>
</evidence>
<dbReference type="InterPro" id="IPR027417">
    <property type="entry name" value="P-loop_NTPase"/>
</dbReference>
<dbReference type="CDD" id="cd03224">
    <property type="entry name" value="ABC_TM1139_LivF_branched"/>
    <property type="match status" value="1"/>
</dbReference>